<evidence type="ECO:0008006" key="4">
    <source>
        <dbReference type="Google" id="ProtNLM"/>
    </source>
</evidence>
<gene>
    <name evidence="2" type="ORF">EDB81DRAFT_784530</name>
</gene>
<reference evidence="2" key="1">
    <citation type="journal article" date="2021" name="Nat. Commun.">
        <title>Genetic determinants of endophytism in the Arabidopsis root mycobiome.</title>
        <authorList>
            <person name="Mesny F."/>
            <person name="Miyauchi S."/>
            <person name="Thiergart T."/>
            <person name="Pickel B."/>
            <person name="Atanasova L."/>
            <person name="Karlsson M."/>
            <person name="Huettel B."/>
            <person name="Barry K.W."/>
            <person name="Haridas S."/>
            <person name="Chen C."/>
            <person name="Bauer D."/>
            <person name="Andreopoulos W."/>
            <person name="Pangilinan J."/>
            <person name="LaButti K."/>
            <person name="Riley R."/>
            <person name="Lipzen A."/>
            <person name="Clum A."/>
            <person name="Drula E."/>
            <person name="Henrissat B."/>
            <person name="Kohler A."/>
            <person name="Grigoriev I.V."/>
            <person name="Martin F.M."/>
            <person name="Hacquard S."/>
        </authorList>
    </citation>
    <scope>NUCLEOTIDE SEQUENCE</scope>
    <source>
        <strain evidence="2">MPI-CAGE-AT-0147</strain>
    </source>
</reference>
<comment type="caution">
    <text evidence="2">The sequence shown here is derived from an EMBL/GenBank/DDBJ whole genome shotgun (WGS) entry which is preliminary data.</text>
</comment>
<sequence>MFTQLLLLLLFEARFRLRGSYPTHGTISHRHIVLAWTVTTTLSISRMKNIPQVAVCHISGRARQTGTLDCCYIATLGIGVLLPGSLGGLQVVRNTTGRLCLGA</sequence>
<evidence type="ECO:0000256" key="1">
    <source>
        <dbReference type="SAM" id="SignalP"/>
    </source>
</evidence>
<feature type="chain" id="PRO_5040388935" description="Secreted protein" evidence="1">
    <location>
        <begin position="21"/>
        <end position="103"/>
    </location>
</feature>
<evidence type="ECO:0000313" key="3">
    <source>
        <dbReference type="Proteomes" id="UP000738349"/>
    </source>
</evidence>
<keyword evidence="3" id="KW-1185">Reference proteome</keyword>
<dbReference type="EMBL" id="JAGMUV010000004">
    <property type="protein sequence ID" value="KAH7161350.1"/>
    <property type="molecule type" value="Genomic_DNA"/>
</dbReference>
<feature type="signal peptide" evidence="1">
    <location>
        <begin position="1"/>
        <end position="20"/>
    </location>
</feature>
<proteinExistence type="predicted"/>
<dbReference type="Proteomes" id="UP000738349">
    <property type="component" value="Unassembled WGS sequence"/>
</dbReference>
<dbReference type="AlphaFoldDB" id="A0A9P9JJP7"/>
<accession>A0A9P9JJP7</accession>
<protein>
    <recommendedName>
        <fullName evidence="4">Secreted protein</fullName>
    </recommendedName>
</protein>
<organism evidence="2 3">
    <name type="scientific">Dactylonectria macrodidyma</name>
    <dbReference type="NCBI Taxonomy" id="307937"/>
    <lineage>
        <taxon>Eukaryota</taxon>
        <taxon>Fungi</taxon>
        <taxon>Dikarya</taxon>
        <taxon>Ascomycota</taxon>
        <taxon>Pezizomycotina</taxon>
        <taxon>Sordariomycetes</taxon>
        <taxon>Hypocreomycetidae</taxon>
        <taxon>Hypocreales</taxon>
        <taxon>Nectriaceae</taxon>
        <taxon>Dactylonectria</taxon>
    </lineage>
</organism>
<evidence type="ECO:0000313" key="2">
    <source>
        <dbReference type="EMBL" id="KAH7161350.1"/>
    </source>
</evidence>
<keyword evidence="1" id="KW-0732">Signal</keyword>
<name>A0A9P9JJP7_9HYPO</name>